<dbReference type="PANTHER" id="PTHR22754:SF32">
    <property type="entry name" value="DISCO-INTERACTING PROTEIN 2"/>
    <property type="match status" value="1"/>
</dbReference>
<protein>
    <submittedName>
        <fullName evidence="3">Disco-interacting 2-like isoform X1</fullName>
    </submittedName>
</protein>
<dbReference type="PROSITE" id="PS51912">
    <property type="entry name" value="DMAP1_BIND"/>
    <property type="match status" value="1"/>
</dbReference>
<dbReference type="SUPFAM" id="SSF56801">
    <property type="entry name" value="Acetyl-CoA synthetase-like"/>
    <property type="match status" value="2"/>
</dbReference>
<feature type="region of interest" description="Disordered" evidence="2">
    <location>
        <begin position="296"/>
        <end position="318"/>
    </location>
</feature>
<name>A0A7D9ID76_PARCT</name>
<comment type="caution">
    <text evidence="3">The sequence shown here is derived from an EMBL/GenBank/DDBJ whole genome shotgun (WGS) entry which is preliminary data.</text>
</comment>
<evidence type="ECO:0000313" key="3">
    <source>
        <dbReference type="EMBL" id="CAB4006127.1"/>
    </source>
</evidence>
<dbReference type="InterPro" id="IPR045851">
    <property type="entry name" value="AMP-bd_C_sf"/>
</dbReference>
<dbReference type="InterPro" id="IPR010506">
    <property type="entry name" value="DMAP1-bd"/>
</dbReference>
<dbReference type="Gene3D" id="3.30.300.30">
    <property type="match status" value="1"/>
</dbReference>
<dbReference type="Pfam" id="PF00501">
    <property type="entry name" value="AMP-binding"/>
    <property type="match status" value="2"/>
</dbReference>
<gene>
    <name evidence="3" type="ORF">PACLA_8A037236</name>
</gene>
<feature type="region of interest" description="Disordered" evidence="2">
    <location>
        <begin position="138"/>
        <end position="158"/>
    </location>
</feature>
<organism evidence="3 4">
    <name type="scientific">Paramuricea clavata</name>
    <name type="common">Red gorgonian</name>
    <name type="synonym">Violescent sea-whip</name>
    <dbReference type="NCBI Taxonomy" id="317549"/>
    <lineage>
        <taxon>Eukaryota</taxon>
        <taxon>Metazoa</taxon>
        <taxon>Cnidaria</taxon>
        <taxon>Anthozoa</taxon>
        <taxon>Octocorallia</taxon>
        <taxon>Malacalcyonacea</taxon>
        <taxon>Plexauridae</taxon>
        <taxon>Paramuricea</taxon>
    </lineage>
</organism>
<evidence type="ECO:0000313" key="4">
    <source>
        <dbReference type="Proteomes" id="UP001152795"/>
    </source>
</evidence>
<dbReference type="Gene3D" id="3.40.50.12780">
    <property type="entry name" value="N-terminal domain of ligase-like"/>
    <property type="match status" value="2"/>
</dbReference>
<evidence type="ECO:0000256" key="2">
    <source>
        <dbReference type="SAM" id="MobiDB-lite"/>
    </source>
</evidence>
<proteinExistence type="inferred from homology"/>
<accession>A0A7D9ID76</accession>
<dbReference type="Proteomes" id="UP001152795">
    <property type="component" value="Unassembled WGS sequence"/>
</dbReference>
<dbReference type="Pfam" id="PF06464">
    <property type="entry name" value="DMAP_binding"/>
    <property type="match status" value="1"/>
</dbReference>
<feature type="region of interest" description="Disordered" evidence="2">
    <location>
        <begin position="91"/>
        <end position="121"/>
    </location>
</feature>
<dbReference type="InterPro" id="IPR042099">
    <property type="entry name" value="ANL_N_sf"/>
</dbReference>
<dbReference type="EMBL" id="CACRXK020005416">
    <property type="protein sequence ID" value="CAB4006127.1"/>
    <property type="molecule type" value="Genomic_DNA"/>
</dbReference>
<dbReference type="InterPro" id="IPR000873">
    <property type="entry name" value="AMP-dep_synth/lig_dom"/>
</dbReference>
<sequence length="1511" mass="164816">MSDTTLDELIETSKHSFQTSKFHGRTTEYFVYECSSSDANDGRTFALIMAGRDYSSYPPGLEEDLKALDLELDEGDITQKGYEKKKARILAKVQQGPPPEPQANDRPERSHFKPGSDSPYHPLPVLRVEVVQAALAQRKSQIESHGPSPFKRQSLRQKTQTELEEVNIPVADYDGAGEPANGEVQATNQTSSKYRLTIEDTPASNAVKVVASRQEEEEVVIAQPVVVEGDRSKAGAKRRSQMQVVSIRLDSDSDSSNGPASPGKVSNKIQQLLNTLKRPKRKPLEQFFTDDYDVVEEPKLDPGAPKPEGTTTKPSIGDPLQQLAQWGNSLEEALYRYGTSHHKAAAISTIDNHCKTSYTLTYGKLLSKAQKIAHTLLNRVGNPKEGTSIMMGDRVALIYHPDDIVGFSTAFYGCLLAGITPVAVEPPKTKDDPGGQQIGFLLGSCGVTWVLTTETCFKTLPKDDTGNVVHFKGWPNIRWYYTEKLGKPPKDWRPPSSLDRASPAYIESTTGKDGSALGISVTRANMLSHCQMVTHACSYTAGEVMVSVLDFKREVGLWHSILTSVYNGMHVIFVPGCVLKTNPAMWLQVVTKQRATCALVCSRDLHWSLHATKEIKDVNLSSLRMLLLADRANPWSLSACDAFISAFERKGLKPESLCPCASSSETLTVAIRRPGKPGSTATGRGVLSLNGLSYGVVRVDKEGSVTSLTLQDCGTVPPGVKIVVVKPDGPPKLCKTDEVGELCVASGTVGSAYFGLVGKTNHTFKVQPLGADGGPVEQYSHYSDYVRTGLLGFLGPGGLVFICGTVDGLIRVSGRRHNADDLKSTILAVDPIKFVYRGRIAIFGMEVLREERIVVVAEQRPDCTEDEAFQWMSHVIPAIDSIHSVGIYCLCLLRPGGLPKMSTGNIHVFETKQRFLEGSLHPSNVLMCPHSCVTNLPKPRGKHQEPGPGAVMVGNLLRGTRIGEASGREIGEVSDADKRFQFLSEVLRWRAQSTPDHVLYSLLNTKGGLASTLSCIQLHKRAERVAQMAMECGDLSSGDRIALVFPPGIDLVVAVYACLYAGLIPIPIRPPYPKNVATTLPTLRMVIEVSQSQAILTTGNLAKLLKSKEALSVVNNKTWPLILNSDDPPKKKLLRPYNPPTPELLAYVDFSVSTTGVLTGVKMSHAAVTALCRSIKLSCELYPSRDICLCLDPYSGLGFLMWALTGVFSGHHTILVPPGDLEANPALWLTVVSQYKVRDTFCSYPVMDLCTKGLGQHIPTLKAKGVNLACVRSCVVVAEERPRINLTSAFSALFSGLGLSPRSVSTSFGCRVNVAICTQGSASPETSTVYVDARALRNDRVTLVEKGSPHSVCLQESGKILPGVKVVIANPESKGMLGDSHLGEIWVRSGHNGTGYFNTTGDDLLSSEHFQAQLLTGDTTTRFARTGYLGFIKRTDYTQTDGARHDALFVVGSLHEALTLRGMRYHPVDIENSSSDVTNLSASVLYSHGRTYWSLSSNWKRMKTRLWMSYR</sequence>
<dbReference type="SMART" id="SM01137">
    <property type="entry name" value="DMAP_binding"/>
    <property type="match status" value="1"/>
</dbReference>
<feature type="region of interest" description="Disordered" evidence="2">
    <location>
        <begin position="231"/>
        <end position="268"/>
    </location>
</feature>
<comment type="similarity">
    <text evidence="1">Belongs to the DIP2 family.</text>
</comment>
<dbReference type="PANTHER" id="PTHR22754">
    <property type="entry name" value="DISCO-INTERACTING PROTEIN 2 DIP2 -RELATED"/>
    <property type="match status" value="1"/>
</dbReference>
<dbReference type="OrthoDB" id="69964at2759"/>
<keyword evidence="4" id="KW-1185">Reference proteome</keyword>
<evidence type="ECO:0000256" key="1">
    <source>
        <dbReference type="ARBA" id="ARBA00007735"/>
    </source>
</evidence>
<reference evidence="3" key="1">
    <citation type="submission" date="2020-04" db="EMBL/GenBank/DDBJ databases">
        <authorList>
            <person name="Alioto T."/>
            <person name="Alioto T."/>
            <person name="Gomez Garrido J."/>
        </authorList>
    </citation>
    <scope>NUCLEOTIDE SEQUENCE</scope>
    <source>
        <strain evidence="3">A484AB</strain>
    </source>
</reference>